<accession>A0A1X7VSJ5</accession>
<proteinExistence type="inferred from homology"/>
<dbReference type="Proteomes" id="UP000007879">
    <property type="component" value="Unassembled WGS sequence"/>
</dbReference>
<evidence type="ECO:0000256" key="5">
    <source>
        <dbReference type="ARBA" id="ARBA00022723"/>
    </source>
</evidence>
<reference evidence="9" key="2">
    <citation type="submission" date="2017-05" db="UniProtKB">
        <authorList>
            <consortium name="EnsemblMetazoa"/>
        </authorList>
    </citation>
    <scope>IDENTIFICATION</scope>
</reference>
<protein>
    <recommendedName>
        <fullName evidence="8">DDE Tnp4 domain-containing protein</fullName>
    </recommendedName>
</protein>
<keyword evidence="6" id="KW-0378">Hydrolase</keyword>
<dbReference type="EnsemblMetazoa" id="XM_011407231.1">
    <property type="protein sequence ID" value="XP_011405533.1"/>
    <property type="gene ID" value="LOC100639593"/>
</dbReference>
<evidence type="ECO:0000313" key="10">
    <source>
        <dbReference type="Proteomes" id="UP000007879"/>
    </source>
</evidence>
<dbReference type="OrthoDB" id="10051515at2759"/>
<keyword evidence="7" id="KW-0539">Nucleus</keyword>
<evidence type="ECO:0000313" key="9">
    <source>
        <dbReference type="EnsemblMetazoa" id="Aqu2.1.42854_001"/>
    </source>
</evidence>
<evidence type="ECO:0000256" key="6">
    <source>
        <dbReference type="ARBA" id="ARBA00022801"/>
    </source>
</evidence>
<dbReference type="EnsemblMetazoa" id="Aqu2.1.42854_001">
    <property type="protein sequence ID" value="Aqu2.1.42854_001"/>
    <property type="gene ID" value="Aqu2.1.42854"/>
</dbReference>
<organism evidence="9">
    <name type="scientific">Amphimedon queenslandica</name>
    <name type="common">Sponge</name>
    <dbReference type="NCBI Taxonomy" id="400682"/>
    <lineage>
        <taxon>Eukaryota</taxon>
        <taxon>Metazoa</taxon>
        <taxon>Porifera</taxon>
        <taxon>Demospongiae</taxon>
        <taxon>Heteroscleromorpha</taxon>
        <taxon>Haplosclerida</taxon>
        <taxon>Niphatidae</taxon>
        <taxon>Amphimedon</taxon>
    </lineage>
</organism>
<dbReference type="GO" id="GO:0004518">
    <property type="term" value="F:nuclease activity"/>
    <property type="evidence" value="ECO:0007669"/>
    <property type="project" value="UniProtKB-KW"/>
</dbReference>
<dbReference type="InterPro" id="IPR027806">
    <property type="entry name" value="HARBI1_dom"/>
</dbReference>
<dbReference type="OMA" id="CTIANTF"/>
<feature type="domain" description="DDE Tnp4" evidence="8">
    <location>
        <begin position="2"/>
        <end position="137"/>
    </location>
</feature>
<comment type="subcellular location">
    <subcellularLocation>
        <location evidence="2">Nucleus</location>
    </subcellularLocation>
</comment>
<evidence type="ECO:0000256" key="4">
    <source>
        <dbReference type="ARBA" id="ARBA00022722"/>
    </source>
</evidence>
<dbReference type="InterPro" id="IPR045249">
    <property type="entry name" value="HARBI1-like"/>
</dbReference>
<comment type="cofactor">
    <cofactor evidence="1">
        <name>a divalent metal cation</name>
        <dbReference type="ChEBI" id="CHEBI:60240"/>
    </cofactor>
</comment>
<dbReference type="PANTHER" id="PTHR22930">
    <property type="match status" value="1"/>
</dbReference>
<evidence type="ECO:0000256" key="1">
    <source>
        <dbReference type="ARBA" id="ARBA00001968"/>
    </source>
</evidence>
<keyword evidence="5" id="KW-0479">Metal-binding</keyword>
<dbReference type="GO" id="GO:0005634">
    <property type="term" value="C:nucleus"/>
    <property type="evidence" value="ECO:0007669"/>
    <property type="project" value="UniProtKB-SubCell"/>
</dbReference>
<sequence>MVLLAVCDAHYTFTVVDIGGYGRDNDASIFGESYIGQVFQQELIQLPQPESINGIQLPYTLVGNEIFPLKEWLMKPYPGSHLILEKRIYNYRQSRARCTIANTFGILAAKWRIFRRPIRATQETVERIIKATVCLHNYVRLTDNAHYVPTGFVDSENNNGEIIPGDWRDIVNIANDTSLALRSRNHVSGNRYTFEADTARNNFLQYFNSKEGELPWQLQHVEDNTRITD</sequence>
<dbReference type="STRING" id="400682.A0A1X7VSJ5"/>
<dbReference type="Pfam" id="PF13359">
    <property type="entry name" value="DDE_Tnp_4"/>
    <property type="match status" value="1"/>
</dbReference>
<keyword evidence="4" id="KW-0540">Nuclease</keyword>
<dbReference type="InParanoid" id="A0A1X7VSJ5"/>
<evidence type="ECO:0000256" key="7">
    <source>
        <dbReference type="ARBA" id="ARBA00023242"/>
    </source>
</evidence>
<dbReference type="KEGG" id="aqu:100639593"/>
<dbReference type="GO" id="GO:0016787">
    <property type="term" value="F:hydrolase activity"/>
    <property type="evidence" value="ECO:0007669"/>
    <property type="project" value="UniProtKB-KW"/>
</dbReference>
<dbReference type="eggNOG" id="KOG4585">
    <property type="taxonomic scope" value="Eukaryota"/>
</dbReference>
<comment type="similarity">
    <text evidence="3">Belongs to the HARBI1 family.</text>
</comment>
<evidence type="ECO:0000259" key="8">
    <source>
        <dbReference type="Pfam" id="PF13359"/>
    </source>
</evidence>
<keyword evidence="10" id="KW-1185">Reference proteome</keyword>
<dbReference type="AlphaFoldDB" id="A0A1X7VSJ5"/>
<evidence type="ECO:0000256" key="3">
    <source>
        <dbReference type="ARBA" id="ARBA00006958"/>
    </source>
</evidence>
<name>A0A1X7VSJ5_AMPQE</name>
<gene>
    <name evidence="9" type="primary">100639593</name>
</gene>
<evidence type="ECO:0000256" key="2">
    <source>
        <dbReference type="ARBA" id="ARBA00004123"/>
    </source>
</evidence>
<reference evidence="10" key="1">
    <citation type="journal article" date="2010" name="Nature">
        <title>The Amphimedon queenslandica genome and the evolution of animal complexity.</title>
        <authorList>
            <person name="Srivastava M."/>
            <person name="Simakov O."/>
            <person name="Chapman J."/>
            <person name="Fahey B."/>
            <person name="Gauthier M.E."/>
            <person name="Mitros T."/>
            <person name="Richards G.S."/>
            <person name="Conaco C."/>
            <person name="Dacre M."/>
            <person name="Hellsten U."/>
            <person name="Larroux C."/>
            <person name="Putnam N.H."/>
            <person name="Stanke M."/>
            <person name="Adamska M."/>
            <person name="Darling A."/>
            <person name="Degnan S.M."/>
            <person name="Oakley T.H."/>
            <person name="Plachetzki D.C."/>
            <person name="Zhai Y."/>
            <person name="Adamski M."/>
            <person name="Calcino A."/>
            <person name="Cummins S.F."/>
            <person name="Goodstein D.M."/>
            <person name="Harris C."/>
            <person name="Jackson D.J."/>
            <person name="Leys S.P."/>
            <person name="Shu S."/>
            <person name="Woodcroft B.J."/>
            <person name="Vervoort M."/>
            <person name="Kosik K.S."/>
            <person name="Manning G."/>
            <person name="Degnan B.M."/>
            <person name="Rokhsar D.S."/>
        </authorList>
    </citation>
    <scope>NUCLEOTIDE SEQUENCE [LARGE SCALE GENOMIC DNA]</scope>
</reference>
<dbReference type="PANTHER" id="PTHR22930:SF269">
    <property type="entry name" value="NUCLEASE HARBI1-LIKE PROTEIN"/>
    <property type="match status" value="1"/>
</dbReference>
<dbReference type="GO" id="GO:0046872">
    <property type="term" value="F:metal ion binding"/>
    <property type="evidence" value="ECO:0007669"/>
    <property type="project" value="UniProtKB-KW"/>
</dbReference>